<dbReference type="AlphaFoldDB" id="A0A7J7KHC1"/>
<dbReference type="OrthoDB" id="1111004at2759"/>
<evidence type="ECO:0000256" key="2">
    <source>
        <dbReference type="ARBA" id="ARBA00007279"/>
    </source>
</evidence>
<proteinExistence type="inferred from homology"/>
<feature type="transmembrane region" description="Helical" evidence="6">
    <location>
        <begin position="38"/>
        <end position="55"/>
    </location>
</feature>
<accession>A0A7J7KHC1</accession>
<keyword evidence="3 6" id="KW-0812">Transmembrane</keyword>
<dbReference type="EMBL" id="VXIV02000592">
    <property type="protein sequence ID" value="KAF6037291.1"/>
    <property type="molecule type" value="Genomic_DNA"/>
</dbReference>
<evidence type="ECO:0000313" key="7">
    <source>
        <dbReference type="EMBL" id="KAF6037291.1"/>
    </source>
</evidence>
<name>A0A7J7KHC1_BUGNE</name>
<evidence type="ECO:0000256" key="3">
    <source>
        <dbReference type="ARBA" id="ARBA00022692"/>
    </source>
</evidence>
<evidence type="ECO:0000256" key="5">
    <source>
        <dbReference type="ARBA" id="ARBA00023136"/>
    </source>
</evidence>
<evidence type="ECO:0000256" key="1">
    <source>
        <dbReference type="ARBA" id="ARBA00004141"/>
    </source>
</evidence>
<dbReference type="InterPro" id="IPR018614">
    <property type="entry name" value="KRTCAP2"/>
</dbReference>
<dbReference type="PANTHER" id="PTHR32001">
    <property type="entry name" value="KERATINOCYTE-ASSOCIATED PROTEIN 2"/>
    <property type="match status" value="1"/>
</dbReference>
<dbReference type="GO" id="GO:0016020">
    <property type="term" value="C:membrane"/>
    <property type="evidence" value="ECO:0007669"/>
    <property type="project" value="UniProtKB-SubCell"/>
</dbReference>
<feature type="transmembrane region" description="Helical" evidence="6">
    <location>
        <begin position="75"/>
        <end position="99"/>
    </location>
</feature>
<dbReference type="Proteomes" id="UP000593567">
    <property type="component" value="Unassembled WGS sequence"/>
</dbReference>
<dbReference type="PANTHER" id="PTHR32001:SF1">
    <property type="entry name" value="KERATINOCYTE-ASSOCIATED PROTEIN 2"/>
    <property type="match status" value="1"/>
</dbReference>
<feature type="transmembrane region" description="Helical" evidence="6">
    <location>
        <begin position="6"/>
        <end position="26"/>
    </location>
</feature>
<comment type="similarity">
    <text evidence="2">Belongs to the KRTCAP2 family.</text>
</comment>
<comment type="subcellular location">
    <subcellularLocation>
        <location evidence="1">Membrane</location>
        <topology evidence="1">Multi-pass membrane protein</topology>
    </subcellularLocation>
</comment>
<sequence length="107" mass="11629">MAVSSSISLVISLSLCILIFGGMQMFKSNIASTEWKTVAGGFVGSWFFVFSLTAMNNLESTLFGEGFQSQLFPDVISCLALPCLYAVLCIEYALLHVLYSPLLPCTI</sequence>
<evidence type="ECO:0000313" key="8">
    <source>
        <dbReference type="Proteomes" id="UP000593567"/>
    </source>
</evidence>
<evidence type="ECO:0000256" key="4">
    <source>
        <dbReference type="ARBA" id="ARBA00022989"/>
    </source>
</evidence>
<gene>
    <name evidence="7" type="ORF">EB796_004405</name>
</gene>
<protein>
    <submittedName>
        <fullName evidence="7">KRTCAP2</fullName>
    </submittedName>
</protein>
<evidence type="ECO:0000256" key="6">
    <source>
        <dbReference type="SAM" id="Phobius"/>
    </source>
</evidence>
<keyword evidence="8" id="KW-1185">Reference proteome</keyword>
<reference evidence="7" key="1">
    <citation type="submission" date="2020-06" db="EMBL/GenBank/DDBJ databases">
        <title>Draft genome of Bugula neritina, a colonial animal packing powerful symbionts and potential medicines.</title>
        <authorList>
            <person name="Rayko M."/>
        </authorList>
    </citation>
    <scope>NUCLEOTIDE SEQUENCE [LARGE SCALE GENOMIC DNA]</scope>
    <source>
        <strain evidence="7">Kwan_BN1</strain>
    </source>
</reference>
<keyword evidence="5 6" id="KW-0472">Membrane</keyword>
<dbReference type="Pfam" id="PF09775">
    <property type="entry name" value="Keratin_assoc"/>
    <property type="match status" value="1"/>
</dbReference>
<organism evidence="7 8">
    <name type="scientific">Bugula neritina</name>
    <name type="common">Brown bryozoan</name>
    <name type="synonym">Sertularia neritina</name>
    <dbReference type="NCBI Taxonomy" id="10212"/>
    <lineage>
        <taxon>Eukaryota</taxon>
        <taxon>Metazoa</taxon>
        <taxon>Spiralia</taxon>
        <taxon>Lophotrochozoa</taxon>
        <taxon>Bryozoa</taxon>
        <taxon>Gymnolaemata</taxon>
        <taxon>Cheilostomatida</taxon>
        <taxon>Flustrina</taxon>
        <taxon>Buguloidea</taxon>
        <taxon>Bugulidae</taxon>
        <taxon>Bugula</taxon>
    </lineage>
</organism>
<comment type="caution">
    <text evidence="7">The sequence shown here is derived from an EMBL/GenBank/DDBJ whole genome shotgun (WGS) entry which is preliminary data.</text>
</comment>
<keyword evidence="4 6" id="KW-1133">Transmembrane helix</keyword>